<dbReference type="SUPFAM" id="SSF53335">
    <property type="entry name" value="S-adenosyl-L-methionine-dependent methyltransferases"/>
    <property type="match status" value="1"/>
</dbReference>
<dbReference type="AlphaFoldDB" id="X1DEX9"/>
<gene>
    <name evidence="1" type="ORF">S03H2_01126</name>
</gene>
<reference evidence="1" key="1">
    <citation type="journal article" date="2014" name="Front. Microbiol.">
        <title>High frequency of phylogenetically diverse reductive dehalogenase-homologous genes in deep subseafloor sedimentary metagenomes.</title>
        <authorList>
            <person name="Kawai M."/>
            <person name="Futagami T."/>
            <person name="Toyoda A."/>
            <person name="Takaki Y."/>
            <person name="Nishi S."/>
            <person name="Hori S."/>
            <person name="Arai W."/>
            <person name="Tsubouchi T."/>
            <person name="Morono Y."/>
            <person name="Uchiyama I."/>
            <person name="Ito T."/>
            <person name="Fujiyama A."/>
            <person name="Inagaki F."/>
            <person name="Takami H."/>
        </authorList>
    </citation>
    <scope>NUCLEOTIDE SEQUENCE</scope>
    <source>
        <strain evidence="1">Expedition CK06-06</strain>
    </source>
</reference>
<sequence length="165" mass="19765">MLKLEESLEGEKFDFISCIGNTFSIFSPEERNLILNQMYKLLNVRGKMFFQVVNYLSHTNETEWFYKPNILRSSSDEIQYTVRIMKWKELKEKITMYVLKAQQESKKGDNFILYQKKTEFYVLKSNYFKEFTDKVKGELSIFGDYEKSEFNEKMSKDLVAIITKK</sequence>
<dbReference type="InterPro" id="IPR029063">
    <property type="entry name" value="SAM-dependent_MTases_sf"/>
</dbReference>
<dbReference type="Gene3D" id="3.40.50.150">
    <property type="entry name" value="Vaccinia Virus protein VP39"/>
    <property type="match status" value="1"/>
</dbReference>
<proteinExistence type="predicted"/>
<evidence type="ECO:0000313" key="1">
    <source>
        <dbReference type="EMBL" id="GAH19376.1"/>
    </source>
</evidence>
<comment type="caution">
    <text evidence="1">The sequence shown here is derived from an EMBL/GenBank/DDBJ whole genome shotgun (WGS) entry which is preliminary data.</text>
</comment>
<protein>
    <recommendedName>
        <fullName evidence="2">Methyltransferase type 11 domain-containing protein</fullName>
    </recommendedName>
</protein>
<dbReference type="EMBL" id="BARU01000305">
    <property type="protein sequence ID" value="GAH19376.1"/>
    <property type="molecule type" value="Genomic_DNA"/>
</dbReference>
<organism evidence="1">
    <name type="scientific">marine sediment metagenome</name>
    <dbReference type="NCBI Taxonomy" id="412755"/>
    <lineage>
        <taxon>unclassified sequences</taxon>
        <taxon>metagenomes</taxon>
        <taxon>ecological metagenomes</taxon>
    </lineage>
</organism>
<evidence type="ECO:0008006" key="2">
    <source>
        <dbReference type="Google" id="ProtNLM"/>
    </source>
</evidence>
<dbReference type="Gene3D" id="2.20.25.110">
    <property type="entry name" value="S-adenosyl-L-methionine-dependent methyltransferases"/>
    <property type="match status" value="1"/>
</dbReference>
<name>X1DEX9_9ZZZZ</name>
<accession>X1DEX9</accession>